<accession>D5J9N4</accession>
<dbReference type="Gene3D" id="2.10.25.20">
    <property type="entry name" value="reovirus attachment protein sigma1, domain 1"/>
    <property type="match status" value="1"/>
</dbReference>
<reference evidence="1" key="1">
    <citation type="journal article" date="2010" name="Arch. Virol.">
        <title>Xi River virus, a new bat reovirus isolated in southern China.</title>
        <authorList>
            <person name="Du L."/>
            <person name="Lu Z."/>
            <person name="Fan Y."/>
            <person name="Meng K."/>
            <person name="Jiang Y."/>
            <person name="Zhu Y."/>
            <person name="Wang S."/>
            <person name="Gu W."/>
            <person name="Zou X."/>
            <person name="Tu C."/>
        </authorList>
    </citation>
    <scope>NUCLEOTIDE SEQUENCE</scope>
</reference>
<proteinExistence type="predicted"/>
<organism evidence="1">
    <name type="scientific">xi river reovirus</name>
    <dbReference type="NCBI Taxonomy" id="748771"/>
    <lineage>
        <taxon>Viruses</taxon>
        <taxon>Riboviria</taxon>
        <taxon>Orthornavirae</taxon>
        <taxon>Duplornaviricota</taxon>
        <taxon>Resentoviricetes</taxon>
        <taxon>Reovirales</taxon>
        <taxon>Spinareoviridae</taxon>
        <taxon>Orthoreovirus</taxon>
        <taxon>Pteropine orthoreovirus</taxon>
    </lineage>
</organism>
<dbReference type="SUPFAM" id="SSF58100">
    <property type="entry name" value="Bacterial hemolysins"/>
    <property type="match status" value="1"/>
</dbReference>
<dbReference type="SMR" id="D5J9N4"/>
<evidence type="ECO:0000313" key="1">
    <source>
        <dbReference type="EMBL" id="ADE40976.1"/>
    </source>
</evidence>
<dbReference type="Gene3D" id="2.60.90.40">
    <property type="match status" value="1"/>
</dbReference>
<name>D5J9N4_9REOV</name>
<dbReference type="EMBL" id="GU188274">
    <property type="protein sequence ID" value="ADE40976.1"/>
    <property type="molecule type" value="Genomic_RNA"/>
</dbReference>
<dbReference type="Gene3D" id="1.20.5.340">
    <property type="match status" value="1"/>
</dbReference>
<protein>
    <submittedName>
        <fullName evidence="1">Sigma3</fullName>
    </submittedName>
</protein>
<sequence>MTEPLSPLQRREVVTLILTMSQSISASRSTVSQLMTEVSKLSMAQNQMGDQLALMNSRITSLHSDVTDLSTSTSKLREDLNACAKSIATVQSDVTDLSNSITSLSSDLSDTQHAVTSLQSVISEMSPELVNLKSSVSANAVSISGLTSRLDNLSNRIPTTVVAPLTVSDGALSLTMNGKFCSNDAGLNAYSSMTQMQSFNSNVQTSISGTNLSTSILVHSRGGLTAFNLTTNQSFTANSADTKLKLDCTKFSPTPTDWSVLIPKPAFQSSDFLCVAWMCVNSVWIPASVIGKVDSNPKVMYLPIETKPSQQITGLVISFSIDT</sequence>